<dbReference type="PANTHER" id="PTHR31137">
    <property type="entry name" value="PROTEIN PSIB-RELATED-RELATED"/>
    <property type="match status" value="1"/>
</dbReference>
<dbReference type="RefSeq" id="WP_014107947.1">
    <property type="nucleotide sequence ID" value="NC_016041.1"/>
</dbReference>
<dbReference type="OrthoDB" id="9758386at2"/>
<feature type="chain" id="PRO_5003467507" evidence="4">
    <location>
        <begin position="26"/>
        <end position="269"/>
    </location>
</feature>
<dbReference type="InterPro" id="IPR011658">
    <property type="entry name" value="PA14_dom"/>
</dbReference>
<dbReference type="PROSITE" id="PS51820">
    <property type="entry name" value="PA14"/>
    <property type="match status" value="1"/>
</dbReference>
<evidence type="ECO:0000256" key="2">
    <source>
        <dbReference type="ARBA" id="ARBA00022729"/>
    </source>
</evidence>
<feature type="domain" description="PA14" evidence="5">
    <location>
        <begin position="111"/>
        <end position="248"/>
    </location>
</feature>
<dbReference type="AlphaFoldDB" id="G4QFY1"/>
<proteinExistence type="inferred from homology"/>
<dbReference type="HOGENOM" id="CLU_082720_0_0_6"/>
<dbReference type="NCBIfam" id="TIGR02148">
    <property type="entry name" value="Fibro_Slime"/>
    <property type="match status" value="1"/>
</dbReference>
<dbReference type="eggNOG" id="COG0823">
    <property type="taxonomic scope" value="Bacteria"/>
</dbReference>
<comment type="similarity">
    <text evidence="1">Belongs to the prespore-cell-inducing factor family.</text>
</comment>
<dbReference type="InterPro" id="IPR051154">
    <property type="entry name" value="Prespore-cell_inducing_factor"/>
</dbReference>
<dbReference type="Proteomes" id="UP000009282">
    <property type="component" value="Chromosome"/>
</dbReference>
<feature type="signal peptide" evidence="4">
    <location>
        <begin position="1"/>
        <end position="25"/>
    </location>
</feature>
<evidence type="ECO:0000256" key="4">
    <source>
        <dbReference type="SAM" id="SignalP"/>
    </source>
</evidence>
<dbReference type="InterPro" id="IPR011874">
    <property type="entry name" value="Fibro_Slime"/>
</dbReference>
<dbReference type="GO" id="GO:0005576">
    <property type="term" value="C:extracellular region"/>
    <property type="evidence" value="ECO:0007669"/>
    <property type="project" value="TreeGrafter"/>
</dbReference>
<evidence type="ECO:0000313" key="6">
    <source>
        <dbReference type="EMBL" id="AEP29072.1"/>
    </source>
</evidence>
<evidence type="ECO:0000256" key="3">
    <source>
        <dbReference type="ARBA" id="ARBA00023180"/>
    </source>
</evidence>
<dbReference type="KEGG" id="gni:GNIT_0934"/>
<sequence length="269" mass="28716">MKKYLTGILKATTYAAILCSSVAQANIINLPVDITIRDFHQVHPDFQNGISGLTSGMVGTTLVGGVPVFVAAGGTGSVNNATTFASWYSGACDSSTPSLTCVATYNEQINTTVDESTGQLTYNSSSFFPLDAITGITGDGDSNNNHNYFFTVQFSLDLVYDPNLTNTFLFTGDDDVWVFINDQLVLDLGGVHSAATAGFNMNAIALSQGIQAGEQYSFDFFFAERHFTESNVNITSFLGAPVSVPEPSSLAVFTLGLIGLAGFWRRKKA</sequence>
<dbReference type="InterPro" id="IPR037524">
    <property type="entry name" value="PA14/GLEYA"/>
</dbReference>
<keyword evidence="3" id="KW-0325">Glycoprotein</keyword>
<organism evidence="6 7">
    <name type="scientific">Glaciecola nitratireducens (strain JCM 12485 / KCTC 12276 / FR1064)</name>
    <dbReference type="NCBI Taxonomy" id="1085623"/>
    <lineage>
        <taxon>Bacteria</taxon>
        <taxon>Pseudomonadati</taxon>
        <taxon>Pseudomonadota</taxon>
        <taxon>Gammaproteobacteria</taxon>
        <taxon>Alteromonadales</taxon>
        <taxon>Alteromonadaceae</taxon>
        <taxon>Brumicola</taxon>
    </lineage>
</organism>
<keyword evidence="2 4" id="KW-0732">Signal</keyword>
<gene>
    <name evidence="6" type="ordered locus">GNIT_0934</name>
</gene>
<evidence type="ECO:0000256" key="1">
    <source>
        <dbReference type="ARBA" id="ARBA00008709"/>
    </source>
</evidence>
<reference evidence="6 7" key="1">
    <citation type="journal article" date="2011" name="J. Bacteriol.">
        <title>Complete genome sequence of seawater bacterium Glaciecola nitratireducens FR1064T.</title>
        <authorList>
            <person name="Bian F."/>
            <person name="Qin Q.L."/>
            <person name="Xie B.B."/>
            <person name="Shu Y.L."/>
            <person name="Zhang X.Y."/>
            <person name="Yu Y."/>
            <person name="Chen B."/>
            <person name="Chen X.L."/>
            <person name="Zhou B.C."/>
            <person name="Zhang Y.Z."/>
        </authorList>
    </citation>
    <scope>NUCLEOTIDE SEQUENCE [LARGE SCALE GENOMIC DNA]</scope>
    <source>
        <strain evidence="7">JCM 12485 / KCTC 12276 / FR1064</strain>
    </source>
</reference>
<dbReference type="EMBL" id="CP003060">
    <property type="protein sequence ID" value="AEP29072.1"/>
    <property type="molecule type" value="Genomic_DNA"/>
</dbReference>
<evidence type="ECO:0000313" key="7">
    <source>
        <dbReference type="Proteomes" id="UP000009282"/>
    </source>
</evidence>
<dbReference type="NCBIfam" id="TIGR02595">
    <property type="entry name" value="PEP_CTERM"/>
    <property type="match status" value="1"/>
</dbReference>
<dbReference type="Pfam" id="PF07589">
    <property type="entry name" value="PEP-CTERM"/>
    <property type="match status" value="1"/>
</dbReference>
<name>G4QFY1_GLANF</name>
<dbReference type="STRING" id="1085623.GNIT_0934"/>
<dbReference type="InterPro" id="IPR013424">
    <property type="entry name" value="Ice-binding_C"/>
</dbReference>
<keyword evidence="7" id="KW-1185">Reference proteome</keyword>
<protein>
    <submittedName>
        <fullName evidence="6">Fibro-slime family protein</fullName>
    </submittedName>
</protein>
<evidence type="ECO:0000259" key="5">
    <source>
        <dbReference type="PROSITE" id="PS51820"/>
    </source>
</evidence>
<accession>G4QFY1</accession>
<dbReference type="Pfam" id="PF07691">
    <property type="entry name" value="PA14"/>
    <property type="match status" value="1"/>
</dbReference>